<organism evidence="1 2">
    <name type="scientific">Fusarium solani subsp. cucurbitae</name>
    <name type="common">Neocosmosporum cucurbitae</name>
    <dbReference type="NCBI Taxonomy" id="2747967"/>
    <lineage>
        <taxon>Eukaryota</taxon>
        <taxon>Fungi</taxon>
        <taxon>Dikarya</taxon>
        <taxon>Ascomycota</taxon>
        <taxon>Pezizomycotina</taxon>
        <taxon>Sordariomycetes</taxon>
        <taxon>Hypocreomycetidae</taxon>
        <taxon>Hypocreales</taxon>
        <taxon>Nectriaceae</taxon>
        <taxon>Fusarium</taxon>
        <taxon>Fusarium solani species complex</taxon>
    </lineage>
</organism>
<protein>
    <submittedName>
        <fullName evidence="1">Uncharacterized protein</fullName>
    </submittedName>
</protein>
<proteinExistence type="predicted"/>
<keyword evidence="2" id="KW-1185">Reference proteome</keyword>
<reference evidence="1" key="1">
    <citation type="submission" date="2021-11" db="EMBL/GenBank/DDBJ databases">
        <title>Fusarium solani-melongenae Genome sequencing and assembly.</title>
        <authorList>
            <person name="Xie S."/>
            <person name="Huang L."/>
            <person name="Zhang X."/>
        </authorList>
    </citation>
    <scope>NUCLEOTIDE SEQUENCE</scope>
    <source>
        <strain evidence="1">CRI 24-3</strain>
    </source>
</reference>
<dbReference type="Proteomes" id="UP000830768">
    <property type="component" value="Chromosome 13"/>
</dbReference>
<accession>A0ACD3ZT59</accession>
<evidence type="ECO:0000313" key="2">
    <source>
        <dbReference type="Proteomes" id="UP000830768"/>
    </source>
</evidence>
<evidence type="ECO:0000313" key="1">
    <source>
        <dbReference type="EMBL" id="UPL04339.1"/>
    </source>
</evidence>
<gene>
    <name evidence="1" type="ORF">LCI18_015273</name>
</gene>
<sequence length="200" mass="21720">MTQQFLQGPRSRKPLSSSETRNYRLGAWLHDQYSPWSAAQSSETQGTLQADTIPSIAPPDSPLLSNLPLDDRHNLLGQSLDPIASLGGGDSTVRHHAGSRRASASVTPATHRPTPSPCASNKRKTPPDGNQQDPGKAPNDSPGSGSGGGSASSPSQMKKPKTSDFQYLCPYRQVYHFMDPQRKFRSCQPPGHMKDRSQFK</sequence>
<name>A0ACD3ZT59_FUSSC</name>
<dbReference type="EMBL" id="CP090041">
    <property type="protein sequence ID" value="UPL04339.1"/>
    <property type="molecule type" value="Genomic_DNA"/>
</dbReference>